<gene>
    <name evidence="1" type="ORF">H3309_00175</name>
</gene>
<accession>A0A7G5IHX7</accession>
<proteinExistence type="predicted"/>
<sequence>MTTLRFVYNADGGLLNGALDLAHKWLSPSTYACRLCEVSYSTFGMKPQWRAFVESLGIPVVFHHRDDFAAAFPNETIPLPAILRDSAGTLETLVSAQDFAQLHTLDDLIATLRRHLGLDPEPIPRPTLTNTPP</sequence>
<evidence type="ECO:0008006" key="3">
    <source>
        <dbReference type="Google" id="ProtNLM"/>
    </source>
</evidence>
<dbReference type="EMBL" id="CP059851">
    <property type="protein sequence ID" value="QMW22969.1"/>
    <property type="molecule type" value="Genomic_DNA"/>
</dbReference>
<keyword evidence="2" id="KW-1185">Reference proteome</keyword>
<name>A0A7G5IHX7_9SPHN</name>
<dbReference type="RefSeq" id="WP_182296365.1">
    <property type="nucleotide sequence ID" value="NZ_CP059851.1"/>
</dbReference>
<dbReference type="AlphaFoldDB" id="A0A7G5IHX7"/>
<organism evidence="1 2">
    <name type="scientific">Sandaracinobacteroides saxicola</name>
    <dbReference type="NCBI Taxonomy" id="2759707"/>
    <lineage>
        <taxon>Bacteria</taxon>
        <taxon>Pseudomonadati</taxon>
        <taxon>Pseudomonadota</taxon>
        <taxon>Alphaproteobacteria</taxon>
        <taxon>Sphingomonadales</taxon>
        <taxon>Sphingosinicellaceae</taxon>
        <taxon>Sandaracinobacteroides</taxon>
    </lineage>
</organism>
<protein>
    <recommendedName>
        <fullName evidence="3">GTPase</fullName>
    </recommendedName>
</protein>
<evidence type="ECO:0000313" key="2">
    <source>
        <dbReference type="Proteomes" id="UP000515292"/>
    </source>
</evidence>
<dbReference type="KEGG" id="sand:H3309_00175"/>
<dbReference type="Proteomes" id="UP000515292">
    <property type="component" value="Chromosome"/>
</dbReference>
<evidence type="ECO:0000313" key="1">
    <source>
        <dbReference type="EMBL" id="QMW22969.1"/>
    </source>
</evidence>
<reference evidence="1 2" key="1">
    <citation type="submission" date="2020-07" db="EMBL/GenBank/DDBJ databases">
        <title>Complete genome sequence for Sandaracinobacter sp. M6.</title>
        <authorList>
            <person name="Tang Y."/>
            <person name="Liu Q."/>
            <person name="Guo Z."/>
            <person name="Lei P."/>
            <person name="Huang B."/>
        </authorList>
    </citation>
    <scope>NUCLEOTIDE SEQUENCE [LARGE SCALE GENOMIC DNA]</scope>
    <source>
        <strain evidence="1 2">M6</strain>
    </source>
</reference>